<dbReference type="EMBL" id="MWPS01000018">
    <property type="protein sequence ID" value="OPG16295.1"/>
    <property type="molecule type" value="Genomic_DNA"/>
</dbReference>
<keyword evidence="3" id="KW-0255">Endonuclease</keyword>
<reference evidence="3 4" key="1">
    <citation type="submission" date="2017-02" db="EMBL/GenBank/DDBJ databases">
        <title>Draft genome of Acidibacillus ferrooxidans Huett2.</title>
        <authorList>
            <person name="Schopf S."/>
        </authorList>
    </citation>
    <scope>NUCLEOTIDE SEQUENCE [LARGE SCALE GENOMIC DNA]</scope>
    <source>
        <strain evidence="3 4">Huett2</strain>
    </source>
</reference>
<dbReference type="PANTHER" id="PTHR43581">
    <property type="entry name" value="ATP/GTP PHOSPHATASE"/>
    <property type="match status" value="1"/>
</dbReference>
<protein>
    <submittedName>
        <fullName evidence="3">ATP-dependent endonuclease</fullName>
    </submittedName>
</protein>
<dbReference type="Proteomes" id="UP000190229">
    <property type="component" value="Unassembled WGS sequence"/>
</dbReference>
<evidence type="ECO:0000313" key="3">
    <source>
        <dbReference type="EMBL" id="OPG16295.1"/>
    </source>
</evidence>
<proteinExistence type="predicted"/>
<keyword evidence="4" id="KW-1185">Reference proteome</keyword>
<evidence type="ECO:0000259" key="2">
    <source>
        <dbReference type="Pfam" id="PF20469"/>
    </source>
</evidence>
<keyword evidence="3" id="KW-0378">Hydrolase</keyword>
<dbReference type="InterPro" id="IPR051396">
    <property type="entry name" value="Bact_Antivir_Def_Nuclease"/>
</dbReference>
<evidence type="ECO:0000259" key="1">
    <source>
        <dbReference type="Pfam" id="PF13175"/>
    </source>
</evidence>
<dbReference type="InterPro" id="IPR041685">
    <property type="entry name" value="AAA_GajA/Old/RecF-like"/>
</dbReference>
<keyword evidence="3" id="KW-0540">Nuclease</keyword>
<dbReference type="RefSeq" id="WP_079290399.1">
    <property type="nucleotide sequence ID" value="NZ_MWPS01000018.1"/>
</dbReference>
<feature type="domain" description="OLD protein-like TOPRIM" evidence="2">
    <location>
        <begin position="393"/>
        <end position="463"/>
    </location>
</feature>
<dbReference type="Gene3D" id="3.40.50.300">
    <property type="entry name" value="P-loop containing nucleotide triphosphate hydrolases"/>
    <property type="match status" value="1"/>
</dbReference>
<feature type="domain" description="Endonuclease GajA/Old nuclease/RecF-like AAA" evidence="1">
    <location>
        <begin position="1"/>
        <end position="65"/>
    </location>
</feature>
<dbReference type="InterPro" id="IPR027417">
    <property type="entry name" value="P-loop_NTPase"/>
</dbReference>
<dbReference type="Pfam" id="PF20469">
    <property type="entry name" value="OLD-like_TOPRIM"/>
    <property type="match status" value="1"/>
</dbReference>
<dbReference type="PANTHER" id="PTHR43581:SF4">
    <property type="entry name" value="ATP_GTP PHOSPHATASE"/>
    <property type="match status" value="1"/>
</dbReference>
<gene>
    <name evidence="3" type="ORF">B2M26_07330</name>
</gene>
<organism evidence="3 4">
    <name type="scientific">Ferroacidibacillus organovorans</name>
    <dbReference type="NCBI Taxonomy" id="1765683"/>
    <lineage>
        <taxon>Bacteria</taxon>
        <taxon>Bacillati</taxon>
        <taxon>Bacillota</taxon>
        <taxon>Bacilli</taxon>
        <taxon>Bacillales</taxon>
        <taxon>Alicyclobacillaceae</taxon>
        <taxon>Ferroacidibacillus</taxon>
    </lineage>
</organism>
<name>A0A1V4ETN1_9BACL</name>
<comment type="caution">
    <text evidence="3">The sequence shown here is derived from an EMBL/GenBank/DDBJ whole genome shotgun (WGS) entry which is preliminary data.</text>
</comment>
<accession>A0A1V4ETN1</accession>
<dbReference type="InterPro" id="IPR034139">
    <property type="entry name" value="TOPRIM_OLD"/>
</dbReference>
<dbReference type="GO" id="GO:0004519">
    <property type="term" value="F:endonuclease activity"/>
    <property type="evidence" value="ECO:0007669"/>
    <property type="project" value="UniProtKB-KW"/>
</dbReference>
<dbReference type="AlphaFoldDB" id="A0A1V4ETN1"/>
<dbReference type="SUPFAM" id="SSF52540">
    <property type="entry name" value="P-loop containing nucleoside triphosphate hydrolases"/>
    <property type="match status" value="1"/>
</dbReference>
<dbReference type="CDD" id="cd01026">
    <property type="entry name" value="TOPRIM_OLD"/>
    <property type="match status" value="1"/>
</dbReference>
<dbReference type="Pfam" id="PF13175">
    <property type="entry name" value="AAA_15"/>
    <property type="match status" value="2"/>
</dbReference>
<evidence type="ECO:0000313" key="4">
    <source>
        <dbReference type="Proteomes" id="UP000190229"/>
    </source>
</evidence>
<feature type="domain" description="Endonuclease GajA/Old nuclease/RecF-like AAA" evidence="1">
    <location>
        <begin position="142"/>
        <end position="339"/>
    </location>
</feature>
<sequence>MKLSKLTIRNYRGIKELSINMENISVIIGPNNVGKSTILQALMQFGASDKKLDSSDYYRHNTDNPISFHATFTNLTPEETQLHGTRVSLHEETGDFIVRAIYPYGSDVSRASKKSGSPTHDMEDDGWDGKMGGGNNASHFLSVFPEVIYIPAVKDASDELNKNSAHMKTLTALYKEVISSLEEYVEAEEKTKQLQSKINEHNDEKIRFFEAEVQEFLKDVTATKISFNVHVNPVEEIVKTAIAPLFNYNGTDTDIKFQGTGVQRTFILSILKGYKKYVRRFPKDAKEQQLTSRPLIIAIEEPELYLHPHISRIFKDTLYGLADDGYFQVVATSHSPNFIDLSKPHRTLAKLSLDSVNTVCVNQVNSDVYGLPDEERDRFHALLKFNPYVNEVFFADNAILVEGDTEVVAFKLIGEKLAHDSQLDAELFHRTSIVNCAGKGTMYVLLNVLNNFGVRYSVVHDYDIKETNSKGERRTPATLRMVLTLNHKLEQLAKERGNRKFVFQHTFEAEMPDDYEQGTSKSFSAYEYIKDKELRRLPVGLVNIVKAAYGIGGATELDHSNENLLGRYTWSEVQAAKAEWKTPDDSYIIRNWSNE</sequence>